<dbReference type="OrthoDB" id="7359859at2"/>
<protein>
    <submittedName>
        <fullName evidence="1">Uncharacterized protein</fullName>
    </submittedName>
</protein>
<proteinExistence type="predicted"/>
<reference evidence="2" key="1">
    <citation type="submission" date="2015-07" db="EMBL/GenBank/DDBJ databases">
        <title>Genome Of Nitrogen-Fixing Cyanobacterium Nostoc piscinale CENA21 From Solimoes/Amazon River Floodplain Sediments And Comparative Genomics To Uncover Biosynthetic Natural Products Potential.</title>
        <authorList>
            <person name="Leao T.F."/>
            <person name="Leao P.N."/>
            <person name="Guimaraes P.I."/>
            <person name="de Melo A.G.C."/>
            <person name="Ramos R.T.J."/>
            <person name="Silva A."/>
            <person name="Fiore M.F."/>
            <person name="Schneider M.P.C."/>
        </authorList>
    </citation>
    <scope>NUCLEOTIDE SEQUENCE [LARGE SCALE GENOMIC DNA]</scope>
    <source>
        <strain evidence="2">CENA21</strain>
    </source>
</reference>
<dbReference type="Proteomes" id="UP000062645">
    <property type="component" value="Chromosome"/>
</dbReference>
<dbReference type="RefSeq" id="WP_062296202.1">
    <property type="nucleotide sequence ID" value="NZ_CP012036.1"/>
</dbReference>
<dbReference type="EMBL" id="CP012036">
    <property type="protein sequence ID" value="ALF55227.1"/>
    <property type="molecule type" value="Genomic_DNA"/>
</dbReference>
<sequence length="154" mass="17957">MGFLEPLFNLPIEVNVTDFLYERELKNYDGQKLLKLGLQIQSLDPEMATFAMQYCRSNTTLCQDEGYAFALAQKSEFILLIINPELGKLAEIEHIQYYPLSLLFELMLDRQVISYDFLQQGLSNITTMTRCHLLRKEAEDCLFKIIQRKSPKVH</sequence>
<keyword evidence="2" id="KW-1185">Reference proteome</keyword>
<evidence type="ECO:0000313" key="2">
    <source>
        <dbReference type="Proteomes" id="UP000062645"/>
    </source>
</evidence>
<accession>A0A0M3V6D3</accession>
<name>A0A0M3V6D3_9NOSO</name>
<reference evidence="1 2" key="2">
    <citation type="journal article" date="2016" name="Genome Announc.">
        <title>Draft Genome Sequence of the N2-Fixing Cyanobacterium Nostoc piscinale CENA21, Isolated from the Brazilian Amazon Floodplain.</title>
        <authorList>
            <person name="Leao T."/>
            <person name="Guimaraes P.I."/>
            <person name="de Melo A.G."/>
            <person name="Ramos R.T."/>
            <person name="Leao P.N."/>
            <person name="Silva A."/>
            <person name="Fiore M.F."/>
            <person name="Schneider M.P."/>
        </authorList>
    </citation>
    <scope>NUCLEOTIDE SEQUENCE [LARGE SCALE GENOMIC DNA]</scope>
    <source>
        <strain evidence="1 2">CENA21</strain>
    </source>
</reference>
<gene>
    <name evidence="1" type="ORF">ACX27_24210</name>
</gene>
<evidence type="ECO:0000313" key="1">
    <source>
        <dbReference type="EMBL" id="ALF55227.1"/>
    </source>
</evidence>
<dbReference type="PATRIC" id="fig|224013.5.peg.5808"/>
<dbReference type="AlphaFoldDB" id="A0A0M3V6D3"/>
<organism evidence="1 2">
    <name type="scientific">Nostoc piscinale CENA21</name>
    <dbReference type="NCBI Taxonomy" id="224013"/>
    <lineage>
        <taxon>Bacteria</taxon>
        <taxon>Bacillati</taxon>
        <taxon>Cyanobacteriota</taxon>
        <taxon>Cyanophyceae</taxon>
        <taxon>Nostocales</taxon>
        <taxon>Nostocaceae</taxon>
        <taxon>Nostoc</taxon>
    </lineage>
</organism>
<dbReference type="KEGG" id="npz:ACX27_24210"/>